<organism evidence="2 3">
    <name type="scientific">Candidatus Nitrososphaera evergladensis SR1</name>
    <dbReference type="NCBI Taxonomy" id="1459636"/>
    <lineage>
        <taxon>Archaea</taxon>
        <taxon>Nitrososphaerota</taxon>
        <taxon>Nitrososphaeria</taxon>
        <taxon>Nitrososphaerales</taxon>
        <taxon>Nitrososphaeraceae</taxon>
        <taxon>Nitrososphaera</taxon>
    </lineage>
</organism>
<evidence type="ECO:0000313" key="3">
    <source>
        <dbReference type="Proteomes" id="UP000028194"/>
    </source>
</evidence>
<keyword evidence="1" id="KW-1133">Transmembrane helix</keyword>
<keyword evidence="1" id="KW-0472">Membrane</keyword>
<evidence type="ECO:0000256" key="1">
    <source>
        <dbReference type="SAM" id="Phobius"/>
    </source>
</evidence>
<dbReference type="AlphaFoldDB" id="A0A075MMF0"/>
<dbReference type="HOGENOM" id="CLU_1472029_0_0_2"/>
<keyword evidence="3" id="KW-1185">Reference proteome</keyword>
<feature type="transmembrane region" description="Helical" evidence="1">
    <location>
        <begin position="40"/>
        <end position="61"/>
    </location>
</feature>
<dbReference type="KEGG" id="nev:NTE_00228"/>
<feature type="transmembrane region" description="Helical" evidence="1">
    <location>
        <begin position="194"/>
        <end position="213"/>
    </location>
</feature>
<keyword evidence="1" id="KW-0812">Transmembrane</keyword>
<dbReference type="EMBL" id="CP007174">
    <property type="protein sequence ID" value="AIF82310.1"/>
    <property type="molecule type" value="Genomic_DNA"/>
</dbReference>
<proteinExistence type="predicted"/>
<dbReference type="eggNOG" id="arCOG08825">
    <property type="taxonomic scope" value="Archaea"/>
</dbReference>
<protein>
    <submittedName>
        <fullName evidence="2">Uncharacterized protein</fullName>
    </submittedName>
</protein>
<sequence>MLLVINLSCCCIDEEFVHVRQQSALFFIMKKQFQKKMLEIAARTTIASIIVFMAAAPSIFLQPHNRAYAHVLGITREVDNKYLVSFQLIPQFPSAGNRTDLHFSIKENNSGLSNVNLALQIVDKKSGAIVHQMPYKTYEISDVSIPYTFQNNSQYTAKLLMRLDDGNAEHMKKPLEADFDVNVRHTSVISAQELLVVTVPFTAGLVGGIFFLFKKVR</sequence>
<dbReference type="Proteomes" id="UP000028194">
    <property type="component" value="Chromosome"/>
</dbReference>
<gene>
    <name evidence="2" type="ORF">NTE_00228</name>
</gene>
<evidence type="ECO:0000313" key="2">
    <source>
        <dbReference type="EMBL" id="AIF82310.1"/>
    </source>
</evidence>
<accession>A0A075MMF0</accession>
<reference evidence="2 3" key="1">
    <citation type="journal article" date="2014" name="PLoS ONE">
        <title>Genome Sequence of Candidatus Nitrososphaera evergladensis from Group I.1b Enriched from Everglades Soil Reveals Novel Genomic Features of the Ammonia-Oxidizing Archaea.</title>
        <authorList>
            <person name="Zhalnina K.V."/>
            <person name="Dias R."/>
            <person name="Leonard M.T."/>
            <person name="Dorr de Quadros P."/>
            <person name="Camargo F.A."/>
            <person name="Drew J.C."/>
            <person name="Farmerie W.G."/>
            <person name="Daroub S.H."/>
            <person name="Triplett E.W."/>
        </authorList>
    </citation>
    <scope>NUCLEOTIDE SEQUENCE [LARGE SCALE GENOMIC DNA]</scope>
    <source>
        <strain evidence="2 3">SR1</strain>
    </source>
</reference>
<name>A0A075MMF0_9ARCH</name>